<dbReference type="Proteomes" id="UP000789508">
    <property type="component" value="Unassembled WGS sequence"/>
</dbReference>
<keyword evidence="2" id="KW-1185">Reference proteome</keyword>
<name>A0A9N9EHN5_9GLOM</name>
<organism evidence="1 2">
    <name type="scientific">Ambispora leptoticha</name>
    <dbReference type="NCBI Taxonomy" id="144679"/>
    <lineage>
        <taxon>Eukaryota</taxon>
        <taxon>Fungi</taxon>
        <taxon>Fungi incertae sedis</taxon>
        <taxon>Mucoromycota</taxon>
        <taxon>Glomeromycotina</taxon>
        <taxon>Glomeromycetes</taxon>
        <taxon>Archaeosporales</taxon>
        <taxon>Ambisporaceae</taxon>
        <taxon>Ambispora</taxon>
    </lineage>
</organism>
<reference evidence="1" key="1">
    <citation type="submission" date="2021-06" db="EMBL/GenBank/DDBJ databases">
        <authorList>
            <person name="Kallberg Y."/>
            <person name="Tangrot J."/>
            <person name="Rosling A."/>
        </authorList>
    </citation>
    <scope>NUCLEOTIDE SEQUENCE</scope>
    <source>
        <strain evidence="1">FL130A</strain>
    </source>
</reference>
<sequence length="388" mass="45440">MAATLPLLCIEAIIENLSNNNEQQQPRRFQQSHFKLLLINRHWCQSIMPKLWIKPFDDCSARNEPKLFQTVVNCLDEETKLLLAPEFLNKSPPTFQYLYFIKYLNIITLIEVAIRSRMQRNKIELAYAIYRKLLSNDVGHTLNKLNINFATASRSHIRWDTVSKFSNKNFVRDWDPFRLTNGRKSLANLFSLTLSEEYSNRFLPVAAKACPNVSEIFIEIFPGESTFMQPTSLQRIYKMFSLLDLFPKLSSFCLFHVRRRRVSYKSSKFLEELGDHLPSKKYHHFILDINLEFSGESLDTFFQKTTATFQTFAIPAVDYISDQCLDVFIKYAESHKIKELDIGKARLTSKEALEEAKKVIPKIHRNPAYVLDFIIVEDDIWDEIFSMF</sequence>
<evidence type="ECO:0000313" key="1">
    <source>
        <dbReference type="EMBL" id="CAG8674366.1"/>
    </source>
</evidence>
<accession>A0A9N9EHN5</accession>
<gene>
    <name evidence="1" type="ORF">ALEPTO_LOCUS10690</name>
</gene>
<proteinExistence type="predicted"/>
<evidence type="ECO:0000313" key="2">
    <source>
        <dbReference type="Proteomes" id="UP000789508"/>
    </source>
</evidence>
<comment type="caution">
    <text evidence="1">The sequence shown here is derived from an EMBL/GenBank/DDBJ whole genome shotgun (WGS) entry which is preliminary data.</text>
</comment>
<dbReference type="AlphaFoldDB" id="A0A9N9EHN5"/>
<dbReference type="OrthoDB" id="2404676at2759"/>
<protein>
    <submittedName>
        <fullName evidence="1">1275_t:CDS:1</fullName>
    </submittedName>
</protein>
<dbReference type="EMBL" id="CAJVPS010012970">
    <property type="protein sequence ID" value="CAG8674366.1"/>
    <property type="molecule type" value="Genomic_DNA"/>
</dbReference>